<evidence type="ECO:0000256" key="1">
    <source>
        <dbReference type="SAM" id="MobiDB-lite"/>
    </source>
</evidence>
<feature type="region of interest" description="Disordered" evidence="1">
    <location>
        <begin position="152"/>
        <end position="212"/>
    </location>
</feature>
<feature type="compositionally biased region" description="Basic and acidic residues" evidence="1">
    <location>
        <begin position="124"/>
        <end position="135"/>
    </location>
</feature>
<feature type="compositionally biased region" description="Basic and acidic residues" evidence="1">
    <location>
        <begin position="292"/>
        <end position="302"/>
    </location>
</feature>
<comment type="caution">
    <text evidence="2">The sequence shown here is derived from an EMBL/GenBank/DDBJ whole genome shotgun (WGS) entry which is preliminary data.</text>
</comment>
<reference evidence="2 3" key="1">
    <citation type="journal article" date="2013" name="Fungal Biol.">
        <title>Analysis of microsatellite markers in the genome of the plant pathogen Ceratocystis fimbriata.</title>
        <authorList>
            <person name="Simpson M.C."/>
            <person name="Wilken P.M."/>
            <person name="Coetzee M.P."/>
            <person name="Wingfield M.J."/>
            <person name="Wingfield B.D."/>
        </authorList>
    </citation>
    <scope>NUCLEOTIDE SEQUENCE [LARGE SCALE GENOMIC DNA]</scope>
    <source>
        <strain evidence="2 3">CBS 114723</strain>
    </source>
</reference>
<evidence type="ECO:0000313" key="2">
    <source>
        <dbReference type="EMBL" id="PHH54353.1"/>
    </source>
</evidence>
<dbReference type="EMBL" id="APWK03000028">
    <property type="protein sequence ID" value="PHH54353.1"/>
    <property type="molecule type" value="Genomic_DNA"/>
</dbReference>
<sequence length="529" mass="57053">MVGLQNSRWAGTEQLQSATVTAKDKKIIVPIRDAISSPLPKVPCANSENAAPVPVGSTIKLLSSKAVVKPAAMSPALLNSRWASESDQLISTVKAKHDSVPPSLASAPLLSETTQGALSPPDLEPMRRSHSENASDAKVALESSISLASQKAQVAHASSQSSSPIKSNSVPRATKIHSRSVSPRKGKAKLGGSSAIHPATTTPATTPKASTARENLQRFLRIVARLKWKHPYLQQAYKQAMDALHKEQQQAAASKKDGKVEADFVSAGGATNWADMVEEEEDEDFSAQQHATRQDHHSTKVVEPHPGDMFKLDFFEYYMLLERAVVHILSVFNERIHRSAGTGSLSSPSNNSAPTPGLTSATSPPPSSGTSTGIASSRHATMSNSHSFHQDVLSSLAASPSLAGLLRNSGGTDALAAFQLAKTLRNRWKFADMEDQSRSSTKGIGDLASVDFDNMLNTIFAFFDRVYDLVLERNRQDATKRLEKQASGNRTKAGDDYDMLMDLDLNDPVDQEGMEAWGFLDSAMDWEAI</sequence>
<protein>
    <submittedName>
        <fullName evidence="2">Uncharacterized protein</fullName>
    </submittedName>
</protein>
<gene>
    <name evidence="2" type="ORF">CFIMG_007950RA00001</name>
</gene>
<feature type="compositionally biased region" description="Low complexity" evidence="1">
    <location>
        <begin position="193"/>
        <end position="212"/>
    </location>
</feature>
<name>A0A2C5XAJ3_9PEZI</name>
<accession>A0A2C5XAJ3</accession>
<feature type="compositionally biased region" description="Polar residues" evidence="1">
    <location>
        <begin position="341"/>
        <end position="351"/>
    </location>
</feature>
<feature type="compositionally biased region" description="Basic residues" evidence="1">
    <location>
        <begin position="174"/>
        <end position="188"/>
    </location>
</feature>
<dbReference type="Proteomes" id="UP000222788">
    <property type="component" value="Unassembled WGS sequence"/>
</dbReference>
<dbReference type="STRING" id="1035309.A0A2C5XAJ3"/>
<evidence type="ECO:0000313" key="3">
    <source>
        <dbReference type="Proteomes" id="UP000222788"/>
    </source>
</evidence>
<feature type="compositionally biased region" description="Low complexity" evidence="1">
    <location>
        <begin position="152"/>
        <end position="169"/>
    </location>
</feature>
<organism evidence="2 3">
    <name type="scientific">Ceratocystis fimbriata CBS 114723</name>
    <dbReference type="NCBI Taxonomy" id="1035309"/>
    <lineage>
        <taxon>Eukaryota</taxon>
        <taxon>Fungi</taxon>
        <taxon>Dikarya</taxon>
        <taxon>Ascomycota</taxon>
        <taxon>Pezizomycotina</taxon>
        <taxon>Sordariomycetes</taxon>
        <taxon>Hypocreomycetidae</taxon>
        <taxon>Microascales</taxon>
        <taxon>Ceratocystidaceae</taxon>
        <taxon>Ceratocystis</taxon>
    </lineage>
</organism>
<proteinExistence type="predicted"/>
<feature type="region of interest" description="Disordered" evidence="1">
    <location>
        <begin position="340"/>
        <end position="381"/>
    </location>
</feature>
<dbReference type="OrthoDB" id="3858188at2759"/>
<reference evidence="2 3" key="2">
    <citation type="journal article" date="2013" name="IMA Fungus">
        <title>IMA Genome-F 1: Ceratocystis fimbriata: Draft nuclear genome sequence for the plant pathogen, Ceratocystis fimbriata.</title>
        <authorList>
            <person name="Wilken P.M."/>
            <person name="Steenkamp E.T."/>
            <person name="Wingfield M.J."/>
            <person name="de Beer Z.W."/>
            <person name="Wingfield B.D."/>
        </authorList>
    </citation>
    <scope>NUCLEOTIDE SEQUENCE [LARGE SCALE GENOMIC DNA]</scope>
    <source>
        <strain evidence="2 3">CBS 114723</strain>
    </source>
</reference>
<dbReference type="AlphaFoldDB" id="A0A2C5XAJ3"/>
<feature type="region of interest" description="Disordered" evidence="1">
    <location>
        <begin position="96"/>
        <end position="138"/>
    </location>
</feature>
<feature type="region of interest" description="Disordered" evidence="1">
    <location>
        <begin position="281"/>
        <end position="302"/>
    </location>
</feature>
<feature type="compositionally biased region" description="Low complexity" evidence="1">
    <location>
        <begin position="352"/>
        <end position="377"/>
    </location>
</feature>
<keyword evidence="3" id="KW-1185">Reference proteome</keyword>